<evidence type="ECO:0000256" key="1">
    <source>
        <dbReference type="ARBA" id="ARBA00022468"/>
    </source>
</evidence>
<feature type="compositionally biased region" description="Polar residues" evidence="3">
    <location>
        <begin position="697"/>
        <end position="707"/>
    </location>
</feature>
<dbReference type="Pfam" id="PF01412">
    <property type="entry name" value="ArfGap"/>
    <property type="match status" value="1"/>
</dbReference>
<feature type="region of interest" description="Disordered" evidence="3">
    <location>
        <begin position="145"/>
        <end position="168"/>
    </location>
</feature>
<dbReference type="InterPro" id="IPR001849">
    <property type="entry name" value="PH_domain"/>
</dbReference>
<dbReference type="Pfam" id="PF00620">
    <property type="entry name" value="RhoGAP"/>
    <property type="match status" value="1"/>
</dbReference>
<dbReference type="SMART" id="SM00324">
    <property type="entry name" value="RhoGAP"/>
    <property type="match status" value="1"/>
</dbReference>
<feature type="region of interest" description="Disordered" evidence="3">
    <location>
        <begin position="622"/>
        <end position="680"/>
    </location>
</feature>
<evidence type="ECO:0000256" key="3">
    <source>
        <dbReference type="SAM" id="MobiDB-lite"/>
    </source>
</evidence>
<evidence type="ECO:0000259" key="4">
    <source>
        <dbReference type="PROSITE" id="PS50003"/>
    </source>
</evidence>
<protein>
    <recommendedName>
        <fullName evidence="11">Arf-GAP with Rho-GAP domain, ANK repeat and PH domain-containing protein 1</fullName>
    </recommendedName>
</protein>
<feature type="domain" description="Arf-GAP" evidence="6">
    <location>
        <begin position="921"/>
        <end position="1037"/>
    </location>
</feature>
<feature type="domain" description="PH" evidence="4">
    <location>
        <begin position="713"/>
        <end position="915"/>
    </location>
</feature>
<dbReference type="InterPro" id="IPR037278">
    <property type="entry name" value="ARFGAP/RecO"/>
</dbReference>
<evidence type="ECO:0000313" key="10">
    <source>
        <dbReference type="Proteomes" id="UP001642483"/>
    </source>
</evidence>
<feature type="domain" description="Ras-associating" evidence="7">
    <location>
        <begin position="1632"/>
        <end position="1695"/>
    </location>
</feature>
<dbReference type="InterPro" id="IPR000159">
    <property type="entry name" value="RA_dom"/>
</dbReference>
<dbReference type="PANTHER" id="PTHR45899">
    <property type="entry name" value="RHO GTPASE ACTIVATING PROTEIN AT 15B, ISOFORM C"/>
    <property type="match status" value="1"/>
</dbReference>
<dbReference type="SUPFAM" id="SSF50729">
    <property type="entry name" value="PH domain-like"/>
    <property type="match status" value="5"/>
</dbReference>
<proteinExistence type="predicted"/>
<gene>
    <name evidence="9" type="ORF">CVLEPA_LOCUS14678</name>
</gene>
<dbReference type="Pfam" id="PF00788">
    <property type="entry name" value="RA"/>
    <property type="match status" value="1"/>
</dbReference>
<name>A0ABP0G0B9_CLALP</name>
<evidence type="ECO:0000259" key="8">
    <source>
        <dbReference type="PROSITE" id="PS50238"/>
    </source>
</evidence>
<evidence type="ECO:0000259" key="6">
    <source>
        <dbReference type="PROSITE" id="PS50115"/>
    </source>
</evidence>
<dbReference type="PRINTS" id="PR00405">
    <property type="entry name" value="REVINTRACTNG"/>
</dbReference>
<keyword evidence="2" id="KW-0862">Zinc</keyword>
<feature type="region of interest" description="Disordered" evidence="3">
    <location>
        <begin position="265"/>
        <end position="304"/>
    </location>
</feature>
<dbReference type="Gene3D" id="1.10.150.50">
    <property type="entry name" value="Transcription Factor, Ets-1"/>
    <property type="match status" value="1"/>
</dbReference>
<dbReference type="SUPFAM" id="SSF47769">
    <property type="entry name" value="SAM/Pointed domain"/>
    <property type="match status" value="1"/>
</dbReference>
<dbReference type="InterPro" id="IPR052227">
    <property type="entry name" value="Arf-Rho-GAP_ANK-PH_domain"/>
</dbReference>
<evidence type="ECO:0000313" key="9">
    <source>
        <dbReference type="EMBL" id="CAK8683625.1"/>
    </source>
</evidence>
<dbReference type="PROSITE" id="PS50115">
    <property type="entry name" value="ARFGAP"/>
    <property type="match status" value="1"/>
</dbReference>
<feature type="region of interest" description="Disordered" evidence="3">
    <location>
        <begin position="1862"/>
        <end position="1946"/>
    </location>
</feature>
<accession>A0ABP0G0B9</accession>
<dbReference type="Pfam" id="PF00169">
    <property type="entry name" value="PH"/>
    <property type="match status" value="3"/>
</dbReference>
<dbReference type="PANTHER" id="PTHR45899:SF2">
    <property type="entry name" value="RHO GTPASE ACTIVATING PROTEIN AT 15B, ISOFORM C"/>
    <property type="match status" value="1"/>
</dbReference>
<feature type="compositionally biased region" description="Polar residues" evidence="3">
    <location>
        <begin position="1894"/>
        <end position="1903"/>
    </location>
</feature>
<dbReference type="SMART" id="SM00105">
    <property type="entry name" value="ArfGap"/>
    <property type="match status" value="1"/>
</dbReference>
<dbReference type="EMBL" id="CAWYQH010000097">
    <property type="protein sequence ID" value="CAK8683625.1"/>
    <property type="molecule type" value="Genomic_DNA"/>
</dbReference>
<dbReference type="SUPFAM" id="SSF48350">
    <property type="entry name" value="GTPase activation domain, GAP"/>
    <property type="match status" value="1"/>
</dbReference>
<feature type="compositionally biased region" description="Pro residues" evidence="3">
    <location>
        <begin position="1815"/>
        <end position="1827"/>
    </location>
</feature>
<dbReference type="CDD" id="cd17113">
    <property type="entry name" value="RA_ARAPs"/>
    <property type="match status" value="1"/>
</dbReference>
<feature type="region of interest" description="Disordered" evidence="3">
    <location>
        <begin position="697"/>
        <end position="718"/>
    </location>
</feature>
<dbReference type="InterPro" id="IPR001660">
    <property type="entry name" value="SAM"/>
</dbReference>
<sequence>MALNDSENESIQNFLEKLKLADKYSDLFVSNGYLTVNDCNGITEETLKDIGVTLPGHYRRILSKLPGCKVKKPPRPNRSTSLEPNLSPDIEKNLFNVNMPLNDDAFEVKEMSESPAESGDTLANLQVQVDCEDIYMVALSVSSKNDETSVTATNGPPKKPPRSPENVRKSVPVQIDVELFPELPPPSPVDNFSNSLPLHNTVPPLNISQAVSQFLAESPKSRSPVADCQASNLPYSNKQSRDQQNEVGLTLTDFVGISSLVTNTEGLGSGSKIQDMPLPSPPKSTSSSPGDVTFPSPPPEASSSFWEESLLHQNSSSNYDHLSITKAGTDNFQGRVSVETAADSHELDSYLKLTITHPSSGLTTPTDLKSTPSFPFAAPARSLPQYEEITLPAQSSHSTSAENTAPTSPVVSVEGATNQESDHGLGWVASTEGQSPTYESANNIAEMTKLYQQSGLGDYAQTTDANVARSKSFDVYDALSTDRGTASSSENVYNMCDDDVENVTLKKAMPTSRPLKSSTLPRSSGSLPACSINPKVKRINVVRHRSPGHDASPRRHTESSVAEADVSATSANFIQKEEKDSIYQTIDQESLPAKIDLPDVRLLRANTGALLNASKIRSRLGPKRSRGVLQGRPLSAMVEGFRGTHLRQSSSEESLDRDDNDILSRARNSHKRTSSSSDAMSSVDLIDAQLAEDGSPSRYSELSQLASPSIRKKKTKKGWLNKHGGHETLWRKRWVVFDGEELIYYESDTKTELSKGIIPVDVILRVQVSNSDPKIFHIMAKGGRKYIFTAENSDEKAIWTSTILAAKLHYEKQSQNQFKPGGCMYMPYKEGFLKMDGSRQKNYLATKGDLFAYYKTSNEFNFGQPVAKLSMKIATVKEVDKKKFQVIFPFRTFTLTADSEEEKRSWVEALNDAIAEGLSDYKVVEEVWMNEPNKKCADCGREDPDWASINLAVVICKHCAGVHRDLGVHNSKVRSLKMDVKIWNENMKNLLFTLGNGVANSFWGARLKSSDAITDMADKKQRAWYITSKYLEMQYLEPHKFCGNQARLNQALINAVRNNDLREAYALVFSGADPNCDTGKAHPQTPFLLAKYLNYDIMAEFLYQNGATEDVSPEGHVTDRSACIQKKNSLPKGKAKPPVMLKDYLYKYGGDFKSSQDDTKSSRGLGLIRSALQQGEFQKRMCVLENNYFKYYDPERTSLLKDGVDCAELISIGICQPEQATKAGFQHCFEVGRKTGRTYLFCADRKEIASKWTRGLMQAIVPPHVQNAMKNDTDYDRIGKMWIKSQHWAKKSSEWSTTWCRLKKKKLQYFHLDSMTMETIDLRRLVQLGLDRTQEGNPADNKKEPVPTFMLVFRDKSYYLRSDTKADSESWLAAVKKADCECGYNLSDQQLTAEGVPIILEKCTTYVEQFGLTTKGIYRLSGTHSKTTKLLSDFKQNARETVMRDTDLNVHDVANALKRWFKSLPGSLLTEELHEEWIDTSQIKQEHRSRKLEWYKHLIEKLPEINRNTLKVLLIHLNNVASHEKENEMSLHNLAIVFGPTLMEPQGSEDSKQYIGETAQEIGCIEDLLNYYDWLFDVTEVDLEKERRMLEAKEKISQATQQQNMLTTLDYDMMVPIYINSKDDKCVNYKVNMTAGELVARICSTHGYPSSSWGLFEVISDGDAERSLHHTEHVLSVIKAWEMPSTNFLLAKHDYVRDKLRWLKAPTFTEHLFEGQLKVYDAKKKWIKMAAILKETDGALSICYSKAKGATIVSLSCYHVYIGLDRKTKPPSSRTLGFTLAARDQPTKYFSVDNEKNLYKWIAYTLMHKHPEGFTPPPSPAFSPDPVPTFTRSSDSRSTKRSAYPAFSHQDLGEAVKAAAISRMSSTSSDEAAKESPYDTATAGAPGHNEESPDAQQNANSLVPSGGRPISFNPSALGDNLISKRPLTSFATSPNDPSPRGGFLGVKLQSELSSVLRKRTDGGN</sequence>
<feature type="region of interest" description="Disordered" evidence="3">
    <location>
        <begin position="68"/>
        <end position="88"/>
    </location>
</feature>
<dbReference type="InterPro" id="IPR001164">
    <property type="entry name" value="ArfGAP_dom"/>
</dbReference>
<dbReference type="Gene3D" id="3.10.20.90">
    <property type="entry name" value="Phosphatidylinositol 3-kinase Catalytic Subunit, Chain A, domain 1"/>
    <property type="match status" value="1"/>
</dbReference>
<feature type="domain" description="PH" evidence="4">
    <location>
        <begin position="1274"/>
        <end position="1380"/>
    </location>
</feature>
<feature type="region of interest" description="Disordered" evidence="3">
    <location>
        <begin position="509"/>
        <end position="529"/>
    </location>
</feature>
<keyword evidence="2" id="KW-0863">Zinc-finger</keyword>
<feature type="domain" description="Rho-GAP" evidence="8">
    <location>
        <begin position="1384"/>
        <end position="1576"/>
    </location>
</feature>
<reference evidence="9 10" key="1">
    <citation type="submission" date="2024-02" db="EMBL/GenBank/DDBJ databases">
        <authorList>
            <person name="Daric V."/>
            <person name="Darras S."/>
        </authorList>
    </citation>
    <scope>NUCLEOTIDE SEQUENCE [LARGE SCALE GENOMIC DNA]</scope>
</reference>
<evidence type="ECO:0008006" key="11">
    <source>
        <dbReference type="Google" id="ProtNLM"/>
    </source>
</evidence>
<feature type="compositionally biased region" description="Basic and acidic residues" evidence="3">
    <location>
        <begin position="547"/>
        <end position="558"/>
    </location>
</feature>
<dbReference type="PROSITE" id="PS50238">
    <property type="entry name" value="RHOGAP"/>
    <property type="match status" value="1"/>
</dbReference>
<dbReference type="Proteomes" id="UP001642483">
    <property type="component" value="Unassembled WGS sequence"/>
</dbReference>
<evidence type="ECO:0000259" key="5">
    <source>
        <dbReference type="PROSITE" id="PS50105"/>
    </source>
</evidence>
<keyword evidence="2" id="KW-0479">Metal-binding</keyword>
<feature type="region of interest" description="Disordered" evidence="3">
    <location>
        <begin position="1815"/>
        <end position="1847"/>
    </location>
</feature>
<dbReference type="Gene3D" id="1.10.220.150">
    <property type="entry name" value="Arf GTPase activating protein"/>
    <property type="match status" value="1"/>
</dbReference>
<feature type="region of interest" description="Disordered" evidence="3">
    <location>
        <begin position="545"/>
        <end position="564"/>
    </location>
</feature>
<dbReference type="SMART" id="SM00233">
    <property type="entry name" value="PH"/>
    <property type="match status" value="5"/>
</dbReference>
<dbReference type="PROSITE" id="PS50200">
    <property type="entry name" value="RA"/>
    <property type="match status" value="1"/>
</dbReference>
<feature type="compositionally biased region" description="Polar residues" evidence="3">
    <location>
        <begin position="514"/>
        <end position="526"/>
    </location>
</feature>
<dbReference type="InterPro" id="IPR013761">
    <property type="entry name" value="SAM/pointed_sf"/>
</dbReference>
<dbReference type="InterPro" id="IPR000198">
    <property type="entry name" value="RhoGAP_dom"/>
</dbReference>
<evidence type="ECO:0000259" key="7">
    <source>
        <dbReference type="PROSITE" id="PS50200"/>
    </source>
</evidence>
<evidence type="ECO:0000256" key="2">
    <source>
        <dbReference type="PROSITE-ProRule" id="PRU00288"/>
    </source>
</evidence>
<dbReference type="PROSITE" id="PS50105">
    <property type="entry name" value="SAM_DOMAIN"/>
    <property type="match status" value="1"/>
</dbReference>
<dbReference type="InterPro" id="IPR008936">
    <property type="entry name" value="Rho_GTPase_activation_prot"/>
</dbReference>
<feature type="compositionally biased region" description="Polar residues" evidence="3">
    <location>
        <begin position="229"/>
        <end position="238"/>
    </location>
</feature>
<feature type="domain" description="SAM" evidence="5">
    <location>
        <begin position="6"/>
        <end position="71"/>
    </location>
</feature>
<dbReference type="Gene3D" id="1.10.555.10">
    <property type="entry name" value="Rho GTPase activation protein"/>
    <property type="match status" value="1"/>
</dbReference>
<dbReference type="SMART" id="SM00454">
    <property type="entry name" value="SAM"/>
    <property type="match status" value="1"/>
</dbReference>
<dbReference type="InterPro" id="IPR038508">
    <property type="entry name" value="ArfGAP_dom_sf"/>
</dbReference>
<comment type="caution">
    <text evidence="9">The sequence shown here is derived from an EMBL/GenBank/DDBJ whole genome shotgun (WGS) entry which is preliminary data.</text>
</comment>
<organism evidence="9 10">
    <name type="scientific">Clavelina lepadiformis</name>
    <name type="common">Light-bulb sea squirt</name>
    <name type="synonym">Ascidia lepadiformis</name>
    <dbReference type="NCBI Taxonomy" id="159417"/>
    <lineage>
        <taxon>Eukaryota</taxon>
        <taxon>Metazoa</taxon>
        <taxon>Chordata</taxon>
        <taxon>Tunicata</taxon>
        <taxon>Ascidiacea</taxon>
        <taxon>Aplousobranchia</taxon>
        <taxon>Clavelinidae</taxon>
        <taxon>Clavelina</taxon>
    </lineage>
</organism>
<dbReference type="SUPFAM" id="SSF57863">
    <property type="entry name" value="ArfGap/RecO-like zinc finger"/>
    <property type="match status" value="1"/>
</dbReference>
<dbReference type="Gene3D" id="2.30.29.30">
    <property type="entry name" value="Pleckstrin-homology domain (PH domain)/Phosphotyrosine-binding domain (PTB)"/>
    <property type="match status" value="5"/>
</dbReference>
<keyword evidence="10" id="KW-1185">Reference proteome</keyword>
<feature type="region of interest" description="Disordered" evidence="3">
    <location>
        <begin position="222"/>
        <end position="244"/>
    </location>
</feature>
<dbReference type="InterPro" id="IPR029071">
    <property type="entry name" value="Ubiquitin-like_domsf"/>
</dbReference>
<feature type="compositionally biased region" description="Polar residues" evidence="3">
    <location>
        <begin position="145"/>
        <end position="154"/>
    </location>
</feature>
<dbReference type="Pfam" id="PF00536">
    <property type="entry name" value="SAM_1"/>
    <property type="match status" value="1"/>
</dbReference>
<feature type="domain" description="PH" evidence="4">
    <location>
        <begin position="1159"/>
        <end position="1261"/>
    </location>
</feature>
<keyword evidence="1" id="KW-0343">GTPase activation</keyword>
<dbReference type="InterPro" id="IPR011993">
    <property type="entry name" value="PH-like_dom_sf"/>
</dbReference>
<dbReference type="PROSITE" id="PS50003">
    <property type="entry name" value="PH_DOMAIN"/>
    <property type="match status" value="3"/>
</dbReference>
<dbReference type="SUPFAM" id="SSF54236">
    <property type="entry name" value="Ubiquitin-like"/>
    <property type="match status" value="1"/>
</dbReference>